<dbReference type="Proteomes" id="UP001199044">
    <property type="component" value="Unassembled WGS sequence"/>
</dbReference>
<proteinExistence type="predicted"/>
<dbReference type="EMBL" id="JAIWIU010000371">
    <property type="protein sequence ID" value="MCA2019246.1"/>
    <property type="molecule type" value="Genomic_DNA"/>
</dbReference>
<dbReference type="InterPro" id="IPR032710">
    <property type="entry name" value="NTF2-like_dom_sf"/>
</dbReference>
<evidence type="ECO:0000313" key="2">
    <source>
        <dbReference type="Proteomes" id="UP001199044"/>
    </source>
</evidence>
<dbReference type="RefSeq" id="WP_225252441.1">
    <property type="nucleotide sequence ID" value="NZ_JAIWIU010000371.1"/>
</dbReference>
<gene>
    <name evidence="1" type="ORF">LDJ79_24345</name>
</gene>
<comment type="caution">
    <text evidence="1">The sequence shown here is derived from an EMBL/GenBank/DDBJ whole genome shotgun (WGS) entry which is preliminary data.</text>
</comment>
<protein>
    <submittedName>
        <fullName evidence="1">Nuclear transport factor 2 family protein</fullName>
    </submittedName>
</protein>
<reference evidence="2" key="1">
    <citation type="submission" date="2023-07" db="EMBL/GenBank/DDBJ databases">
        <title>Molecular identification of indigenous halophilic bacteria isolated from red sea cost, biodegradation of synthetic dyes and assessment of degraded metabolite toxicity.</title>
        <authorList>
            <person name="Chaieb K."/>
            <person name="Altayb H.N."/>
        </authorList>
    </citation>
    <scope>NUCLEOTIDE SEQUENCE [LARGE SCALE GENOMIC DNA]</scope>
    <source>
        <strain evidence="2">K20</strain>
    </source>
</reference>
<accession>A0ABS7YU83</accession>
<keyword evidence="2" id="KW-1185">Reference proteome</keyword>
<organism evidence="1 2">
    <name type="scientific">Vibrio tritonius</name>
    <dbReference type="NCBI Taxonomy" id="1435069"/>
    <lineage>
        <taxon>Bacteria</taxon>
        <taxon>Pseudomonadati</taxon>
        <taxon>Pseudomonadota</taxon>
        <taxon>Gammaproteobacteria</taxon>
        <taxon>Vibrionales</taxon>
        <taxon>Vibrionaceae</taxon>
        <taxon>Vibrio</taxon>
    </lineage>
</organism>
<name>A0ABS7YU83_9VIBR</name>
<dbReference type="SUPFAM" id="SSF54427">
    <property type="entry name" value="NTF2-like"/>
    <property type="match status" value="1"/>
</dbReference>
<dbReference type="Gene3D" id="3.10.450.50">
    <property type="match status" value="1"/>
</dbReference>
<evidence type="ECO:0000313" key="1">
    <source>
        <dbReference type="EMBL" id="MCA2019246.1"/>
    </source>
</evidence>
<sequence length="140" mass="16175">MDKQTLVIDALNKIIGDNSYNELEIAEYFSPDYSQTVNGDSLNYEMFVEHIKLLKQTADHMHVQVVSTAVTDDTVFTHHFVDVLKADRRKSQFEVFARFTLKQQKIVSCHELTRMIKGESMDETLGSQCRAHQQVNHDLK</sequence>